<feature type="compositionally biased region" description="Low complexity" evidence="3">
    <location>
        <begin position="650"/>
        <end position="682"/>
    </location>
</feature>
<evidence type="ECO:0000313" key="5">
    <source>
        <dbReference type="Proteomes" id="UP001652661"/>
    </source>
</evidence>
<feature type="region of interest" description="Disordered" evidence="3">
    <location>
        <begin position="836"/>
        <end position="935"/>
    </location>
</feature>
<evidence type="ECO:0000256" key="3">
    <source>
        <dbReference type="SAM" id="MobiDB-lite"/>
    </source>
</evidence>
<dbReference type="InterPro" id="IPR012677">
    <property type="entry name" value="Nucleotide-bd_a/b_plait_sf"/>
</dbReference>
<protein>
    <submittedName>
        <fullName evidence="6 7">RNA-binding protein 4F</fullName>
    </submittedName>
</protein>
<dbReference type="SMART" id="SM00360">
    <property type="entry name" value="RRM"/>
    <property type="match status" value="1"/>
</dbReference>
<feature type="domain" description="RRM" evidence="4">
    <location>
        <begin position="757"/>
        <end position="833"/>
    </location>
</feature>
<dbReference type="PANTHER" id="PTHR15481">
    <property type="entry name" value="RIBONUCLEIC ACID BINDING PROTEIN S1"/>
    <property type="match status" value="1"/>
</dbReference>
<feature type="compositionally biased region" description="Basic and acidic residues" evidence="3">
    <location>
        <begin position="704"/>
        <end position="716"/>
    </location>
</feature>
<dbReference type="InterPro" id="IPR003107">
    <property type="entry name" value="HAT"/>
</dbReference>
<dbReference type="RefSeq" id="XP_070144157.1">
    <property type="nucleotide sequence ID" value="XM_070288056.1"/>
</dbReference>
<feature type="compositionally biased region" description="Low complexity" evidence="3">
    <location>
        <begin position="903"/>
        <end position="912"/>
    </location>
</feature>
<dbReference type="GeneID" id="108074939"/>
<dbReference type="RefSeq" id="XP_070144159.1">
    <property type="nucleotide sequence ID" value="XM_070288058.1"/>
</dbReference>
<feature type="compositionally biased region" description="Basic and acidic residues" evidence="3">
    <location>
        <begin position="914"/>
        <end position="935"/>
    </location>
</feature>
<dbReference type="InterPro" id="IPR000504">
    <property type="entry name" value="RRM_dom"/>
</dbReference>
<keyword evidence="1 2" id="KW-0694">RNA-binding</keyword>
<dbReference type="Gene3D" id="1.25.40.10">
    <property type="entry name" value="Tetratricopeptide repeat domain"/>
    <property type="match status" value="1"/>
</dbReference>
<evidence type="ECO:0000256" key="1">
    <source>
        <dbReference type="ARBA" id="ARBA00022884"/>
    </source>
</evidence>
<feature type="compositionally biased region" description="Acidic residues" evidence="3">
    <location>
        <begin position="120"/>
        <end position="131"/>
    </location>
</feature>
<dbReference type="InterPro" id="IPR035979">
    <property type="entry name" value="RBD_domain_sf"/>
</dbReference>
<dbReference type="Gene3D" id="3.30.70.330">
    <property type="match status" value="1"/>
</dbReference>
<feature type="compositionally biased region" description="Polar residues" evidence="3">
    <location>
        <begin position="865"/>
        <end position="874"/>
    </location>
</feature>
<feature type="compositionally biased region" description="Acidic residues" evidence="3">
    <location>
        <begin position="141"/>
        <end position="154"/>
    </location>
</feature>
<name>A0ABM4GN71_DROKI</name>
<dbReference type="PROSITE" id="PS50102">
    <property type="entry name" value="RRM"/>
    <property type="match status" value="1"/>
</dbReference>
<dbReference type="SMART" id="SM00386">
    <property type="entry name" value="HAT"/>
    <property type="match status" value="3"/>
</dbReference>
<feature type="compositionally biased region" description="Basic and acidic residues" evidence="3">
    <location>
        <begin position="70"/>
        <end position="91"/>
    </location>
</feature>
<evidence type="ECO:0000256" key="2">
    <source>
        <dbReference type="PROSITE-ProRule" id="PRU00176"/>
    </source>
</evidence>
<organism evidence="5 6">
    <name type="scientific">Drosophila kikkawai</name>
    <name type="common">Fruit fly</name>
    <dbReference type="NCBI Taxonomy" id="30033"/>
    <lineage>
        <taxon>Eukaryota</taxon>
        <taxon>Metazoa</taxon>
        <taxon>Ecdysozoa</taxon>
        <taxon>Arthropoda</taxon>
        <taxon>Hexapoda</taxon>
        <taxon>Insecta</taxon>
        <taxon>Pterygota</taxon>
        <taxon>Neoptera</taxon>
        <taxon>Endopterygota</taxon>
        <taxon>Diptera</taxon>
        <taxon>Brachycera</taxon>
        <taxon>Muscomorpha</taxon>
        <taxon>Ephydroidea</taxon>
        <taxon>Drosophilidae</taxon>
        <taxon>Drosophila</taxon>
        <taxon>Sophophora</taxon>
    </lineage>
</organism>
<dbReference type="SUPFAM" id="SSF48452">
    <property type="entry name" value="TPR-like"/>
    <property type="match status" value="1"/>
</dbReference>
<dbReference type="CDD" id="cd00590">
    <property type="entry name" value="RRM_SF"/>
    <property type="match status" value="1"/>
</dbReference>
<feature type="compositionally biased region" description="Acidic residues" evidence="3">
    <location>
        <begin position="13"/>
        <end position="47"/>
    </location>
</feature>
<evidence type="ECO:0000259" key="4">
    <source>
        <dbReference type="PROSITE" id="PS50102"/>
    </source>
</evidence>
<dbReference type="Proteomes" id="UP001652661">
    <property type="component" value="Chromosome X"/>
</dbReference>
<evidence type="ECO:0000313" key="7">
    <source>
        <dbReference type="RefSeq" id="XP_070144158.1"/>
    </source>
</evidence>
<sequence>MDDENQLERELEKELDEMPPVQDLDEDEDEDDIDDDDDDDDDDEAFDLMEVPGQPKTEQVLGDSSDEEQEKQKKQQEEMKQKKKQEHREALLQRLRLGQSPVAAGGGGGGQDLTTIEIMSSDDDEDSESDQDQPKAGDSSNNEDEVGVIEDSDSEDLKGEDYTTSEPSDSDDESPEIEWERNFDELLAQPQKQFAQLLKLSEIAFKLNDLAKIELAVQLLQNEATVPAHIWLKYLKARKVVTQTEAELKEFEEKCATALSYHYSTPLAEFVVVHLESQQMSHHHQLLWAKLLADYDVERPDYGLRLRDILTSNNDEFQELLLKHCATWKATVQERETINHVVSDFKHHLEDMRIQYSDWDWAKVHSRHVEEVLALDLPENIKYAIIRFIFERSVSKFPTADALWLAYMRFIQDGNEGEADEEDVEDDRLGRGYLLSKVLDLAKRGVRCRPSVRLNHKLLVLMERADFAQSAVDEQIQKILKRIEPDISMTVELHLDYLAYRVRNTNPSDEDQKSSLRAAFLKVWEDLSALYGEQADTRYEILQLWAQVEYAHLASPIHANTIWRQIMGYPGSNRRSVLWLAYAQMESEYNAGQGTRDILREALAQPCLEDGLMVQELYRRYERCYGSYETIAACQALELPPEYVRKPTRQQRPQQPQQQQQATRQQRSQQPQQKTQPKTQPKTHQKTLPEAQPPLNREQRRRQAHELRMGTKKQELPKAGVASKPSEEPIAKPSPVEPAATEVRDSHLKYSPHLETNKVFARNLHPAVTKEELMELFQPFGQVKDVRLVHKQKQMKGIAYVEYEKPEAAQKAVFTLNGHKLHGLAIFVAISNPPAKPAAPGAPEPLGPGSADGGAAKVAPKRRVQTSLIPTTLVRQEAAATAAKKRRLELAQEENEKEEPQPSTSTSTSSSSNGKKEETSLKSNDDFRKLFLKDK</sequence>
<reference evidence="6 7" key="1">
    <citation type="submission" date="2025-05" db="UniProtKB">
        <authorList>
            <consortium name="RefSeq"/>
        </authorList>
    </citation>
    <scope>IDENTIFICATION</scope>
    <source>
        <strain evidence="6 7">14028-0561.14</strain>
        <tissue evidence="6 7">Whole fly</tissue>
    </source>
</reference>
<dbReference type="RefSeq" id="XP_070144158.1">
    <property type="nucleotide sequence ID" value="XM_070288057.1"/>
</dbReference>
<evidence type="ECO:0000313" key="6">
    <source>
        <dbReference type="RefSeq" id="XP_070144157.1"/>
    </source>
</evidence>
<feature type="compositionally biased region" description="Acidic residues" evidence="3">
    <location>
        <begin position="168"/>
        <end position="177"/>
    </location>
</feature>
<feature type="compositionally biased region" description="Basic and acidic residues" evidence="3">
    <location>
        <begin position="1"/>
        <end position="12"/>
    </location>
</feature>
<dbReference type="Pfam" id="PF00076">
    <property type="entry name" value="RRM_1"/>
    <property type="match status" value="1"/>
</dbReference>
<gene>
    <name evidence="6 7 8" type="primary">Rnp4F</name>
</gene>
<feature type="region of interest" description="Disordered" evidence="3">
    <location>
        <begin position="646"/>
        <end position="744"/>
    </location>
</feature>
<keyword evidence="5" id="KW-1185">Reference proteome</keyword>
<evidence type="ECO:0000313" key="8">
    <source>
        <dbReference type="RefSeq" id="XP_070144159.1"/>
    </source>
</evidence>
<feature type="region of interest" description="Disordered" evidence="3">
    <location>
        <begin position="1"/>
        <end position="177"/>
    </location>
</feature>
<feature type="compositionally biased region" description="Pro residues" evidence="3">
    <location>
        <begin position="836"/>
        <end position="846"/>
    </location>
</feature>
<dbReference type="InterPro" id="IPR011990">
    <property type="entry name" value="TPR-like_helical_dom_sf"/>
</dbReference>
<proteinExistence type="predicted"/>
<accession>A0ABM4GN71</accession>
<dbReference type="PANTHER" id="PTHR15481:SF0">
    <property type="entry name" value="LD23870P-RELATED"/>
    <property type="match status" value="1"/>
</dbReference>
<dbReference type="SUPFAM" id="SSF54928">
    <property type="entry name" value="RNA-binding domain, RBD"/>
    <property type="match status" value="1"/>
</dbReference>